<feature type="region of interest" description="Disordered" evidence="1">
    <location>
        <begin position="1"/>
        <end position="34"/>
    </location>
</feature>
<comment type="caution">
    <text evidence="2">The sequence shown here is derived from an EMBL/GenBank/DDBJ whole genome shotgun (WGS) entry which is preliminary data.</text>
</comment>
<proteinExistence type="predicted"/>
<dbReference type="Proteomes" id="UP000297299">
    <property type="component" value="Unassembled WGS sequence"/>
</dbReference>
<dbReference type="AlphaFoldDB" id="A0A4Y8CGQ8"/>
<name>A0A4Y8CGQ8_9HELO</name>
<feature type="compositionally biased region" description="Gly residues" evidence="1">
    <location>
        <begin position="62"/>
        <end position="78"/>
    </location>
</feature>
<keyword evidence="3" id="KW-1185">Reference proteome</keyword>
<protein>
    <submittedName>
        <fullName evidence="2">Uncharacterized protein</fullName>
    </submittedName>
</protein>
<evidence type="ECO:0000313" key="2">
    <source>
        <dbReference type="EMBL" id="TEY31277.1"/>
    </source>
</evidence>
<accession>A0A4Y8CGQ8</accession>
<organism evidence="2 3">
    <name type="scientific">Botryotinia calthae</name>
    <dbReference type="NCBI Taxonomy" id="38488"/>
    <lineage>
        <taxon>Eukaryota</taxon>
        <taxon>Fungi</taxon>
        <taxon>Dikarya</taxon>
        <taxon>Ascomycota</taxon>
        <taxon>Pezizomycotina</taxon>
        <taxon>Leotiomycetes</taxon>
        <taxon>Helotiales</taxon>
        <taxon>Sclerotiniaceae</taxon>
        <taxon>Botryotinia</taxon>
    </lineage>
</organism>
<reference evidence="2 3" key="1">
    <citation type="submission" date="2017-11" db="EMBL/GenBank/DDBJ databases">
        <title>Comparative genomics of Botrytis spp.</title>
        <authorList>
            <person name="Valero-Jimenez C.A."/>
            <person name="Tapia P."/>
            <person name="Veloso J."/>
            <person name="Silva-Moreno E."/>
            <person name="Staats M."/>
            <person name="Valdes J.H."/>
            <person name="Van Kan J.A.L."/>
        </authorList>
    </citation>
    <scope>NUCLEOTIDE SEQUENCE [LARGE SCALE GENOMIC DNA]</scope>
    <source>
        <strain evidence="2 3">MUCL2830</strain>
    </source>
</reference>
<dbReference type="EMBL" id="PHWZ01000804">
    <property type="protein sequence ID" value="TEY31277.1"/>
    <property type="molecule type" value="Genomic_DNA"/>
</dbReference>
<evidence type="ECO:0000313" key="3">
    <source>
        <dbReference type="Proteomes" id="UP000297299"/>
    </source>
</evidence>
<gene>
    <name evidence="2" type="ORF">BOTCAL_0808g00030</name>
</gene>
<evidence type="ECO:0000256" key="1">
    <source>
        <dbReference type="SAM" id="MobiDB-lite"/>
    </source>
</evidence>
<feature type="region of interest" description="Disordered" evidence="1">
    <location>
        <begin position="60"/>
        <end position="89"/>
    </location>
</feature>
<sequence length="89" mass="9119">MPNPTNSPSPKKKASYEPSKVSAPGPAHLYYHNSKSPPEAWMLHGLSGANRNAEVSVAAGAGNRGSMGPGAFKGGVGEKGSWTLGLWGS</sequence>